<dbReference type="SMART" id="SM00388">
    <property type="entry name" value="HisKA"/>
    <property type="match status" value="1"/>
</dbReference>
<feature type="domain" description="Histidine kinase" evidence="10">
    <location>
        <begin position="465"/>
        <end position="691"/>
    </location>
</feature>
<dbReference type="SUPFAM" id="SSF47384">
    <property type="entry name" value="Homodimeric domain of signal transducing histidine kinase"/>
    <property type="match status" value="1"/>
</dbReference>
<dbReference type="Pfam" id="PF05226">
    <property type="entry name" value="CHASE2"/>
    <property type="match status" value="1"/>
</dbReference>
<dbReference type="Gene3D" id="1.10.287.130">
    <property type="match status" value="1"/>
</dbReference>
<protein>
    <recommendedName>
        <fullName evidence="2">histidine kinase</fullName>
        <ecNumber evidence="2">2.7.13.3</ecNumber>
    </recommendedName>
</protein>
<sequence length="694" mass="77025">MRHLTLSRFLVLIVMTTVFVRFYDPWPLQLLRLNILDSYQQISPRQTTSDQIVLVQIDEKSLMTLGQWPWPRDLLTELIEQIIRQKPKALGIDILFPEADRSSPEQIALSNQHLPDNLKQQLALVPSNDQKLAISITGHPVVLSLAAGFGPESNIPSPNLNKMVMIGKDGRRVLPAVSNLLRNIPLLDEAATGQGISNLAPDQDGLIRKIPLLYNINHSLIPSFETEILRVASGTVFGETLMTESEVKKVRIGPYNIPTDQHGHAWIHFTPNSNIQHVSAWQVLAGETADNLFSDKIVLLGVTAVGIADYTLSPTGENLSGLSFHAQALDSILTNSLLVSTPAVMAIELGLFLVIGLSLIFIALRYSALELTVTFAVLGWTTVLLSWGGFYFHGFLIDPTLPFLLILVMFLVSATSGFITEQRQRHFDALEAAKREREKESRIRRLQNELMHTIGKSSVQKLSSSIAHEMNQPMAAICNYTNTAKRLLENAQADPETLKPELLKTVLEKILAQAHRGNDILKSIREVAETGSTTVRAVDINQIIQEEIELIRDVGSSDLVTLYFERTPELPAASANEIQLHQVVMNLIRNAMQAIMESGQQGNITVRTSLTENDMILVSIRDTGPGLSKAEIKNLFKPFYTTKMHGMGLGLSICRSIIEALGGSLWVEKNNEVDQKDKRGAVFLFTLPLDQEKS</sequence>
<keyword evidence="12" id="KW-1185">Reference proteome</keyword>
<comment type="catalytic activity">
    <reaction evidence="1">
        <text>ATP + protein L-histidine = ADP + protein N-phospho-L-histidine.</text>
        <dbReference type="EC" id="2.7.13.3"/>
    </reaction>
</comment>
<evidence type="ECO:0000313" key="11">
    <source>
        <dbReference type="EMBL" id="MCZ4281983.1"/>
    </source>
</evidence>
<keyword evidence="6" id="KW-0418">Kinase</keyword>
<dbReference type="InterPro" id="IPR004358">
    <property type="entry name" value="Sig_transdc_His_kin-like_C"/>
</dbReference>
<dbReference type="CDD" id="cd00082">
    <property type="entry name" value="HisKA"/>
    <property type="match status" value="1"/>
</dbReference>
<dbReference type="InterPro" id="IPR003594">
    <property type="entry name" value="HATPase_dom"/>
</dbReference>
<dbReference type="PROSITE" id="PS50109">
    <property type="entry name" value="HIS_KIN"/>
    <property type="match status" value="1"/>
</dbReference>
<evidence type="ECO:0000256" key="5">
    <source>
        <dbReference type="ARBA" id="ARBA00022741"/>
    </source>
</evidence>
<dbReference type="InterPro" id="IPR007890">
    <property type="entry name" value="CHASE2"/>
</dbReference>
<feature type="transmembrane region" description="Helical" evidence="9">
    <location>
        <begin position="343"/>
        <end position="364"/>
    </location>
</feature>
<evidence type="ECO:0000256" key="1">
    <source>
        <dbReference type="ARBA" id="ARBA00000085"/>
    </source>
</evidence>
<dbReference type="SUPFAM" id="SSF55874">
    <property type="entry name" value="ATPase domain of HSP90 chaperone/DNA topoisomerase II/histidine kinase"/>
    <property type="match status" value="1"/>
</dbReference>
<evidence type="ECO:0000256" key="6">
    <source>
        <dbReference type="ARBA" id="ARBA00022777"/>
    </source>
</evidence>
<dbReference type="SMART" id="SM01080">
    <property type="entry name" value="CHASE2"/>
    <property type="match status" value="1"/>
</dbReference>
<evidence type="ECO:0000259" key="10">
    <source>
        <dbReference type="PROSITE" id="PS50109"/>
    </source>
</evidence>
<dbReference type="RefSeq" id="WP_269424143.1">
    <property type="nucleotide sequence ID" value="NZ_JAPWGY010000005.1"/>
</dbReference>
<dbReference type="Gene3D" id="3.30.565.10">
    <property type="entry name" value="Histidine kinase-like ATPase, C-terminal domain"/>
    <property type="match status" value="1"/>
</dbReference>
<gene>
    <name evidence="11" type="ORF">O4H49_14420</name>
</gene>
<keyword evidence="9" id="KW-1133">Transmembrane helix</keyword>
<dbReference type="Proteomes" id="UP001069802">
    <property type="component" value="Unassembled WGS sequence"/>
</dbReference>
<keyword evidence="3" id="KW-0597">Phosphoprotein</keyword>
<dbReference type="InterPro" id="IPR036890">
    <property type="entry name" value="HATPase_C_sf"/>
</dbReference>
<dbReference type="InterPro" id="IPR036097">
    <property type="entry name" value="HisK_dim/P_sf"/>
</dbReference>
<keyword evidence="5" id="KW-0547">Nucleotide-binding</keyword>
<dbReference type="PANTHER" id="PTHR43065">
    <property type="entry name" value="SENSOR HISTIDINE KINASE"/>
    <property type="match status" value="1"/>
</dbReference>
<keyword evidence="7" id="KW-0067">ATP-binding</keyword>
<comment type="caution">
    <text evidence="11">The sequence shown here is derived from an EMBL/GenBank/DDBJ whole genome shotgun (WGS) entry which is preliminary data.</text>
</comment>
<evidence type="ECO:0000256" key="8">
    <source>
        <dbReference type="ARBA" id="ARBA00023012"/>
    </source>
</evidence>
<dbReference type="Pfam" id="PF02518">
    <property type="entry name" value="HATPase_c"/>
    <property type="match status" value="1"/>
</dbReference>
<evidence type="ECO:0000256" key="7">
    <source>
        <dbReference type="ARBA" id="ARBA00022840"/>
    </source>
</evidence>
<organism evidence="11 12">
    <name type="scientific">Kiloniella laminariae</name>
    <dbReference type="NCBI Taxonomy" id="454162"/>
    <lineage>
        <taxon>Bacteria</taxon>
        <taxon>Pseudomonadati</taxon>
        <taxon>Pseudomonadota</taxon>
        <taxon>Alphaproteobacteria</taxon>
        <taxon>Rhodospirillales</taxon>
        <taxon>Kiloniellaceae</taxon>
        <taxon>Kiloniella</taxon>
    </lineage>
</organism>
<dbReference type="InterPro" id="IPR003661">
    <property type="entry name" value="HisK_dim/P_dom"/>
</dbReference>
<evidence type="ECO:0000313" key="12">
    <source>
        <dbReference type="Proteomes" id="UP001069802"/>
    </source>
</evidence>
<evidence type="ECO:0000256" key="2">
    <source>
        <dbReference type="ARBA" id="ARBA00012438"/>
    </source>
</evidence>
<dbReference type="PRINTS" id="PR00344">
    <property type="entry name" value="BCTRLSENSOR"/>
</dbReference>
<accession>A0ABT4LLJ7</accession>
<evidence type="ECO:0000256" key="3">
    <source>
        <dbReference type="ARBA" id="ARBA00022553"/>
    </source>
</evidence>
<dbReference type="SMART" id="SM00387">
    <property type="entry name" value="HATPase_c"/>
    <property type="match status" value="1"/>
</dbReference>
<dbReference type="EMBL" id="JAPWGY010000005">
    <property type="protein sequence ID" value="MCZ4281983.1"/>
    <property type="molecule type" value="Genomic_DNA"/>
</dbReference>
<keyword evidence="9" id="KW-0812">Transmembrane</keyword>
<keyword evidence="8" id="KW-0902">Two-component regulatory system</keyword>
<evidence type="ECO:0000256" key="4">
    <source>
        <dbReference type="ARBA" id="ARBA00022679"/>
    </source>
</evidence>
<feature type="transmembrane region" description="Helical" evidence="9">
    <location>
        <begin position="400"/>
        <end position="419"/>
    </location>
</feature>
<reference evidence="11" key="1">
    <citation type="submission" date="2022-12" db="EMBL/GenBank/DDBJ databases">
        <title>Bacterial isolates from different developmental stages of Nematostella vectensis.</title>
        <authorList>
            <person name="Fraune S."/>
        </authorList>
    </citation>
    <scope>NUCLEOTIDE SEQUENCE</scope>
    <source>
        <strain evidence="11">G21630-S1</strain>
    </source>
</reference>
<evidence type="ECO:0000256" key="9">
    <source>
        <dbReference type="SAM" id="Phobius"/>
    </source>
</evidence>
<name>A0ABT4LLJ7_9PROT</name>
<dbReference type="EC" id="2.7.13.3" evidence="2"/>
<proteinExistence type="predicted"/>
<keyword evidence="4" id="KW-0808">Transferase</keyword>
<keyword evidence="9" id="KW-0472">Membrane</keyword>
<dbReference type="Pfam" id="PF00512">
    <property type="entry name" value="HisKA"/>
    <property type="match status" value="1"/>
</dbReference>
<feature type="transmembrane region" description="Helical" evidence="9">
    <location>
        <begin position="371"/>
        <end position="394"/>
    </location>
</feature>
<dbReference type="PANTHER" id="PTHR43065:SF10">
    <property type="entry name" value="PEROXIDE STRESS-ACTIVATED HISTIDINE KINASE MAK3"/>
    <property type="match status" value="1"/>
</dbReference>
<dbReference type="InterPro" id="IPR005467">
    <property type="entry name" value="His_kinase_dom"/>
</dbReference>